<name>A0A0N7LTW7_9RHOB</name>
<dbReference type="Proteomes" id="UP000051298">
    <property type="component" value="Unassembled WGS sequence"/>
</dbReference>
<dbReference type="EMBL" id="CYRX01000033">
    <property type="protein sequence ID" value="CUH61850.1"/>
    <property type="molecule type" value="Genomic_DNA"/>
</dbReference>
<protein>
    <submittedName>
        <fullName evidence="1">N-formylglutamate deformylase</fullName>
    </submittedName>
</protein>
<dbReference type="Gene3D" id="3.40.630.40">
    <property type="entry name" value="Zn-dependent exopeptidases"/>
    <property type="match status" value="1"/>
</dbReference>
<dbReference type="Pfam" id="PF05013">
    <property type="entry name" value="FGase"/>
    <property type="match status" value="1"/>
</dbReference>
<dbReference type="AlphaFoldDB" id="A0A0N7LTW7"/>
<gene>
    <name evidence="1" type="ORF">THS5294_03163</name>
</gene>
<dbReference type="STRING" id="266809.PM03_01220"/>
<dbReference type="SUPFAM" id="SSF53187">
    <property type="entry name" value="Zn-dependent exopeptidases"/>
    <property type="match status" value="1"/>
</dbReference>
<dbReference type="PIRSF" id="PIRSF029730">
    <property type="entry name" value="UCP029730"/>
    <property type="match status" value="1"/>
</dbReference>
<dbReference type="InterPro" id="IPR007709">
    <property type="entry name" value="N-FG_amidohydro"/>
</dbReference>
<dbReference type="eggNOG" id="COG3931">
    <property type="taxonomic scope" value="Bacteria"/>
</dbReference>
<dbReference type="InterPro" id="IPR011227">
    <property type="entry name" value="UCP029730"/>
</dbReference>
<dbReference type="RefSeq" id="WP_058124459.1">
    <property type="nucleotide sequence ID" value="NZ_CYRX01000033.1"/>
</dbReference>
<evidence type="ECO:0000313" key="1">
    <source>
        <dbReference type="EMBL" id="CUH61850.1"/>
    </source>
</evidence>
<accession>A0A0N7LTW7</accession>
<proteinExistence type="predicted"/>
<organism evidence="1 2">
    <name type="scientific">Thalassobacter stenotrophicus</name>
    <dbReference type="NCBI Taxonomy" id="266809"/>
    <lineage>
        <taxon>Bacteria</taxon>
        <taxon>Pseudomonadati</taxon>
        <taxon>Pseudomonadota</taxon>
        <taxon>Alphaproteobacteria</taxon>
        <taxon>Rhodobacterales</taxon>
        <taxon>Roseobacteraceae</taxon>
        <taxon>Thalassobacter</taxon>
    </lineage>
</organism>
<evidence type="ECO:0000313" key="2">
    <source>
        <dbReference type="Proteomes" id="UP000051298"/>
    </source>
</evidence>
<reference evidence="1 2" key="1">
    <citation type="submission" date="2015-09" db="EMBL/GenBank/DDBJ databases">
        <authorList>
            <consortium name="Swine Surveillance"/>
        </authorList>
    </citation>
    <scope>NUCLEOTIDE SEQUENCE [LARGE SCALE GENOMIC DNA]</scope>
    <source>
        <strain evidence="1 2">CECT 5294</strain>
    </source>
</reference>
<sequence>MTRALSPPYETLPGPATARWVITCDHASNRIPEEIGCLGLPETDMGRHIAYDVGAAGVTRHLAVHLNAPAVLSTYSRLVIDPNRGEDDPTLMMRLYDGSIIPANRHATEAERERRLALYHRPYHDTLAQTINATPDAAIVAIHSFTPQLKGRAPRPWEISVLFSDTDDRLSRALITALNAEENLCVGVNEPYHGHLPEDALHRHGLRTGRLHTLIEIRNDLIETAAQQKAWAIRLAPLLEHARATLKEPIHG</sequence>